<organism evidence="6 7">
    <name type="scientific">Raoultella terrigena</name>
    <name type="common">Klebsiella terrigena</name>
    <dbReference type="NCBI Taxonomy" id="577"/>
    <lineage>
        <taxon>Bacteria</taxon>
        <taxon>Pseudomonadati</taxon>
        <taxon>Pseudomonadota</taxon>
        <taxon>Gammaproteobacteria</taxon>
        <taxon>Enterobacterales</taxon>
        <taxon>Enterobacteriaceae</taxon>
        <taxon>Klebsiella/Raoultella group</taxon>
        <taxon>Raoultella</taxon>
    </lineage>
</organism>
<evidence type="ECO:0000256" key="2">
    <source>
        <dbReference type="ARBA" id="ARBA00022448"/>
    </source>
</evidence>
<dbReference type="Proteomes" id="UP000339249">
    <property type="component" value="Unassembled WGS sequence"/>
</dbReference>
<accession>A0A4V6J103</accession>
<proteinExistence type="inferred from homology"/>
<feature type="domain" description="Solute-binding protein family 5" evidence="5">
    <location>
        <begin position="70"/>
        <end position="167"/>
    </location>
</feature>
<gene>
    <name evidence="6" type="primary">gsiB_1</name>
    <name evidence="6" type="ORF">NCTC9185_00371</name>
</gene>
<dbReference type="Pfam" id="PF00496">
    <property type="entry name" value="SBP_bac_5"/>
    <property type="match status" value="1"/>
</dbReference>
<dbReference type="GO" id="GO:1904680">
    <property type="term" value="F:peptide transmembrane transporter activity"/>
    <property type="evidence" value="ECO:0007669"/>
    <property type="project" value="TreeGrafter"/>
</dbReference>
<sequence>MKVLMSKYRLAVLAGVLAVGNITALQAATLNVMQNEAPRSMDPGDQTATFTDTVLKPMYEGLVDLSPDYKIAPALATAWQVSEDGKVWTFTLRKNVTFHDGTPFNADAVVANIQRHIDPKGSLAASSRMRNVIASVKKIDDGSVEITLKKSTPRSSIYLPAVRRKWSVRRRTKPAPLAAKRTAPAPICCRNIKPGSMF</sequence>
<feature type="signal peptide" evidence="4">
    <location>
        <begin position="1"/>
        <end position="27"/>
    </location>
</feature>
<comment type="similarity">
    <text evidence="1">Belongs to the bacterial solute-binding protein 5 family.</text>
</comment>
<dbReference type="PANTHER" id="PTHR30290:SF9">
    <property type="entry name" value="OLIGOPEPTIDE-BINDING PROTEIN APPA"/>
    <property type="match status" value="1"/>
</dbReference>
<dbReference type="AlphaFoldDB" id="A0A4V6J103"/>
<evidence type="ECO:0000256" key="1">
    <source>
        <dbReference type="ARBA" id="ARBA00005695"/>
    </source>
</evidence>
<dbReference type="InterPro" id="IPR039424">
    <property type="entry name" value="SBP_5"/>
</dbReference>
<evidence type="ECO:0000313" key="6">
    <source>
        <dbReference type="EMBL" id="VTN08494.1"/>
    </source>
</evidence>
<feature type="chain" id="PRO_5020421853" evidence="4">
    <location>
        <begin position="28"/>
        <end position="198"/>
    </location>
</feature>
<dbReference type="Gene3D" id="3.90.76.10">
    <property type="entry name" value="Dipeptide-binding Protein, Domain 1"/>
    <property type="match status" value="1"/>
</dbReference>
<evidence type="ECO:0000259" key="5">
    <source>
        <dbReference type="Pfam" id="PF00496"/>
    </source>
</evidence>
<keyword evidence="2" id="KW-0813">Transport</keyword>
<dbReference type="PANTHER" id="PTHR30290">
    <property type="entry name" value="PERIPLASMIC BINDING COMPONENT OF ABC TRANSPORTER"/>
    <property type="match status" value="1"/>
</dbReference>
<evidence type="ECO:0000313" key="7">
    <source>
        <dbReference type="Proteomes" id="UP000339249"/>
    </source>
</evidence>
<keyword evidence="3 4" id="KW-0732">Signal</keyword>
<reference evidence="6 7" key="1">
    <citation type="submission" date="2019-04" db="EMBL/GenBank/DDBJ databases">
        <authorList>
            <consortium name="Pathogen Informatics"/>
        </authorList>
    </citation>
    <scope>NUCLEOTIDE SEQUENCE [LARGE SCALE GENOMIC DNA]</scope>
    <source>
        <strain evidence="6 7">NCTC9185</strain>
    </source>
</reference>
<protein>
    <submittedName>
        <fullName evidence="6">Glutathione-binding protein gsiB</fullName>
    </submittedName>
</protein>
<name>A0A4V6J103_RAOTE</name>
<dbReference type="EMBL" id="CABDVU010000001">
    <property type="protein sequence ID" value="VTN08494.1"/>
    <property type="molecule type" value="Genomic_DNA"/>
</dbReference>
<evidence type="ECO:0000256" key="3">
    <source>
        <dbReference type="ARBA" id="ARBA00022729"/>
    </source>
</evidence>
<dbReference type="InterPro" id="IPR000914">
    <property type="entry name" value="SBP_5_dom"/>
</dbReference>
<evidence type="ECO:0000256" key="4">
    <source>
        <dbReference type="SAM" id="SignalP"/>
    </source>
</evidence>
<dbReference type="SUPFAM" id="SSF53850">
    <property type="entry name" value="Periplasmic binding protein-like II"/>
    <property type="match status" value="1"/>
</dbReference>
<dbReference type="GO" id="GO:0015833">
    <property type="term" value="P:peptide transport"/>
    <property type="evidence" value="ECO:0007669"/>
    <property type="project" value="TreeGrafter"/>
</dbReference>